<dbReference type="KEGG" id="skr:BRX40_00780"/>
<dbReference type="Gene3D" id="1.10.260.40">
    <property type="entry name" value="lambda repressor-like DNA-binding domains"/>
    <property type="match status" value="1"/>
</dbReference>
<reference evidence="4" key="2">
    <citation type="submission" date="2016-12" db="EMBL/GenBank/DDBJ databases">
        <title>Whole genome sequencing of Sphingomonas sp. ABOJV.</title>
        <authorList>
            <person name="Conlan S."/>
            <person name="Thomas P.J."/>
            <person name="Mullikin J."/>
            <person name="Palmore T.N."/>
            <person name="Frank K.M."/>
            <person name="Segre J.A."/>
        </authorList>
    </citation>
    <scope>NUCLEOTIDE SEQUENCE [LARGE SCALE GENOMIC DNA]</scope>
    <source>
        <strain evidence="4">ABOJV</strain>
    </source>
</reference>
<proteinExistence type="predicted"/>
<dbReference type="SMART" id="SM00530">
    <property type="entry name" value="HTH_XRE"/>
    <property type="match status" value="1"/>
</dbReference>
<organism evidence="2 4">
    <name type="scientific">Sphingomonas koreensis</name>
    <dbReference type="NCBI Taxonomy" id="93064"/>
    <lineage>
        <taxon>Bacteria</taxon>
        <taxon>Pseudomonadati</taxon>
        <taxon>Pseudomonadota</taxon>
        <taxon>Alphaproteobacteria</taxon>
        <taxon>Sphingomonadales</taxon>
        <taxon>Sphingomonadaceae</taxon>
        <taxon>Sphingomonas</taxon>
    </lineage>
</organism>
<dbReference type="RefSeq" id="WP_075150338.1">
    <property type="nucleotide sequence ID" value="NZ_CP018820.1"/>
</dbReference>
<gene>
    <name evidence="2" type="ORF">BRX40_00780</name>
    <name evidence="3" type="ORF">CA257_16405</name>
</gene>
<dbReference type="CDD" id="cd00093">
    <property type="entry name" value="HTH_XRE"/>
    <property type="match status" value="1"/>
</dbReference>
<dbReference type="PROSITE" id="PS50943">
    <property type="entry name" value="HTH_CROC1"/>
    <property type="match status" value="1"/>
</dbReference>
<dbReference type="Pfam" id="PF12844">
    <property type="entry name" value="HTH_19"/>
    <property type="match status" value="1"/>
</dbReference>
<dbReference type="SUPFAM" id="SSF47413">
    <property type="entry name" value="lambda repressor-like DNA-binding domains"/>
    <property type="match status" value="1"/>
</dbReference>
<dbReference type="GeneID" id="44131086"/>
<dbReference type="Proteomes" id="UP000185161">
    <property type="component" value="Chromosome"/>
</dbReference>
<dbReference type="OrthoDB" id="7851911at2"/>
<evidence type="ECO:0000313" key="4">
    <source>
        <dbReference type="Proteomes" id="UP000185161"/>
    </source>
</evidence>
<evidence type="ECO:0000313" key="2">
    <source>
        <dbReference type="EMBL" id="APR51156.1"/>
    </source>
</evidence>
<evidence type="ECO:0000313" key="3">
    <source>
        <dbReference type="EMBL" id="RSV00663.1"/>
    </source>
</evidence>
<sequence length="160" mass="17987">MKIEITKEWCLRMAEIEANAEIGAGLYALDPVFDGETMPANETSEEPSIAFGRFVRLMRRNKGLTLEKLAEDTDVEVAELVEIEEDTHHKPELRTVYQLANYFKLPRGNLLQVAGLTAPRDNRLIDEAVRFAARSESVAVLTPEERAALEAFVAVLNEEK</sequence>
<reference evidence="2" key="1">
    <citation type="submission" date="2016-12" db="EMBL/GenBank/DDBJ databases">
        <title>Whole genome sequencing of Sphingomonas koreensis.</title>
        <authorList>
            <person name="Conlan S."/>
            <person name="Thomas P.J."/>
            <person name="Mullikin J."/>
            <person name="Palmore T.N."/>
            <person name="Frank K.M."/>
            <person name="Segre J.A."/>
        </authorList>
    </citation>
    <scope>NUCLEOTIDE SEQUENCE</scope>
    <source>
        <strain evidence="2">ABOJV</strain>
    </source>
</reference>
<dbReference type="AlphaFoldDB" id="A0A1L6J5S0"/>
<protein>
    <submittedName>
        <fullName evidence="3">XRE family transcriptional regulator</fullName>
    </submittedName>
</protein>
<name>A0A1L6J5S0_9SPHN</name>
<feature type="domain" description="HTH cro/C1-type" evidence="1">
    <location>
        <begin position="55"/>
        <end position="110"/>
    </location>
</feature>
<evidence type="ECO:0000259" key="1">
    <source>
        <dbReference type="PROSITE" id="PS50943"/>
    </source>
</evidence>
<dbReference type="STRING" id="93064.BRX40_00780"/>
<accession>A0A1L6J5S0</accession>
<dbReference type="GO" id="GO:0003677">
    <property type="term" value="F:DNA binding"/>
    <property type="evidence" value="ECO:0007669"/>
    <property type="project" value="InterPro"/>
</dbReference>
<dbReference type="EMBL" id="QQWO01000015">
    <property type="protein sequence ID" value="RSV00663.1"/>
    <property type="molecule type" value="Genomic_DNA"/>
</dbReference>
<keyword evidence="4" id="KW-1185">Reference proteome</keyword>
<dbReference type="EMBL" id="CP018820">
    <property type="protein sequence ID" value="APR51156.1"/>
    <property type="molecule type" value="Genomic_DNA"/>
</dbReference>
<dbReference type="InterPro" id="IPR001387">
    <property type="entry name" value="Cro/C1-type_HTH"/>
</dbReference>
<dbReference type="InterPro" id="IPR010982">
    <property type="entry name" value="Lambda_DNA-bd_dom_sf"/>
</dbReference>
<reference evidence="3 5" key="3">
    <citation type="submission" date="2018-07" db="EMBL/GenBank/DDBJ databases">
        <title>Genomic and Epidemiologic Investigation of an Indolent Hospital Outbreak.</title>
        <authorList>
            <person name="Johnson R.C."/>
            <person name="Deming C."/>
            <person name="Conlan S."/>
            <person name="Zellmer C.J."/>
            <person name="Michelin A.V."/>
            <person name="Lee-Lin S."/>
            <person name="Thomas P.J."/>
            <person name="Park M."/>
            <person name="Weingarten R.A."/>
            <person name="Less J."/>
            <person name="Dekker J.P."/>
            <person name="Frank K.M."/>
            <person name="Musser K.A."/>
            <person name="Mcquiston J.R."/>
            <person name="Henderson D.K."/>
            <person name="Lau A.F."/>
            <person name="Palmore T.N."/>
            <person name="Segre J.A."/>
        </authorList>
    </citation>
    <scope>NUCLEOTIDE SEQUENCE [LARGE SCALE GENOMIC DNA]</scope>
    <source>
        <strain evidence="3 5">SK-NIH.Env10_0317</strain>
    </source>
</reference>
<evidence type="ECO:0000313" key="5">
    <source>
        <dbReference type="Proteomes" id="UP000286681"/>
    </source>
</evidence>
<dbReference type="Proteomes" id="UP000286681">
    <property type="component" value="Unassembled WGS sequence"/>
</dbReference>